<dbReference type="InterPro" id="IPR004090">
    <property type="entry name" value="Chemotax_Me-accpt_rcpt"/>
</dbReference>
<evidence type="ECO:0000256" key="10">
    <source>
        <dbReference type="SAM" id="Phobius"/>
    </source>
</evidence>
<dbReference type="InterPro" id="IPR004089">
    <property type="entry name" value="MCPsignal_dom"/>
</dbReference>
<feature type="transmembrane region" description="Helical" evidence="10">
    <location>
        <begin position="20"/>
        <end position="39"/>
    </location>
</feature>
<dbReference type="Gene3D" id="3.30.450.20">
    <property type="entry name" value="PAS domain"/>
    <property type="match status" value="1"/>
</dbReference>
<keyword evidence="6 10" id="KW-0472">Membrane</keyword>
<dbReference type="InterPro" id="IPR003660">
    <property type="entry name" value="HAMP_dom"/>
</dbReference>
<dbReference type="PANTHER" id="PTHR32089:SF112">
    <property type="entry name" value="LYSOZYME-LIKE PROTEIN-RELATED"/>
    <property type="match status" value="1"/>
</dbReference>
<dbReference type="AlphaFoldDB" id="A0A3G1KZY6"/>
<dbReference type="EMBL" id="CP017634">
    <property type="protein sequence ID" value="ATW27961.1"/>
    <property type="molecule type" value="Genomic_DNA"/>
</dbReference>
<dbReference type="RefSeq" id="WP_148137353.1">
    <property type="nucleotide sequence ID" value="NZ_CP017634.1"/>
</dbReference>
<dbReference type="OrthoDB" id="597657at2"/>
<evidence type="ECO:0000259" key="11">
    <source>
        <dbReference type="PROSITE" id="PS50111"/>
    </source>
</evidence>
<dbReference type="Pfam" id="PF02743">
    <property type="entry name" value="dCache_1"/>
    <property type="match status" value="1"/>
</dbReference>
<evidence type="ECO:0000256" key="9">
    <source>
        <dbReference type="PROSITE-ProRule" id="PRU00284"/>
    </source>
</evidence>
<dbReference type="KEGG" id="fwa:DCMF_27260"/>
<dbReference type="CDD" id="cd06225">
    <property type="entry name" value="HAMP"/>
    <property type="match status" value="1"/>
</dbReference>
<dbReference type="PROSITE" id="PS50885">
    <property type="entry name" value="HAMP"/>
    <property type="match status" value="1"/>
</dbReference>
<dbReference type="GO" id="GO:0005886">
    <property type="term" value="C:plasma membrane"/>
    <property type="evidence" value="ECO:0007669"/>
    <property type="project" value="UniProtKB-SubCell"/>
</dbReference>
<keyword evidence="3" id="KW-0145">Chemotaxis</keyword>
<evidence type="ECO:0000313" key="13">
    <source>
        <dbReference type="EMBL" id="ATW27961.1"/>
    </source>
</evidence>
<dbReference type="GO" id="GO:0007165">
    <property type="term" value="P:signal transduction"/>
    <property type="evidence" value="ECO:0007669"/>
    <property type="project" value="UniProtKB-KW"/>
</dbReference>
<keyword evidence="7 9" id="KW-0807">Transducer</keyword>
<dbReference type="GO" id="GO:0006935">
    <property type="term" value="P:chemotaxis"/>
    <property type="evidence" value="ECO:0007669"/>
    <property type="project" value="UniProtKB-KW"/>
</dbReference>
<evidence type="ECO:0000256" key="8">
    <source>
        <dbReference type="ARBA" id="ARBA00029447"/>
    </source>
</evidence>
<dbReference type="Pfam" id="PF00015">
    <property type="entry name" value="MCPsignal"/>
    <property type="match status" value="1"/>
</dbReference>
<dbReference type="SMART" id="SM00283">
    <property type="entry name" value="MA"/>
    <property type="match status" value="1"/>
</dbReference>
<evidence type="ECO:0000256" key="4">
    <source>
        <dbReference type="ARBA" id="ARBA00022692"/>
    </source>
</evidence>
<evidence type="ECO:0000256" key="7">
    <source>
        <dbReference type="ARBA" id="ARBA00023224"/>
    </source>
</evidence>
<dbReference type="PROSITE" id="PS50111">
    <property type="entry name" value="CHEMOTAXIS_TRANSDUC_2"/>
    <property type="match status" value="1"/>
</dbReference>
<dbReference type="GO" id="GO:0004888">
    <property type="term" value="F:transmembrane signaling receptor activity"/>
    <property type="evidence" value="ECO:0007669"/>
    <property type="project" value="InterPro"/>
</dbReference>
<keyword evidence="4 10" id="KW-0812">Transmembrane</keyword>
<keyword evidence="2" id="KW-1003">Cell membrane</keyword>
<proteinExistence type="inferred from homology"/>
<dbReference type="PRINTS" id="PR00260">
    <property type="entry name" value="CHEMTRNSDUCR"/>
</dbReference>
<dbReference type="SUPFAM" id="SSF58104">
    <property type="entry name" value="Methyl-accepting chemotaxis protein (MCP) signaling domain"/>
    <property type="match status" value="1"/>
</dbReference>
<gene>
    <name evidence="13" type="ORF">DCMF_27260</name>
</gene>
<evidence type="ECO:0000256" key="1">
    <source>
        <dbReference type="ARBA" id="ARBA00004651"/>
    </source>
</evidence>
<dbReference type="Proteomes" id="UP000323521">
    <property type="component" value="Chromosome"/>
</dbReference>
<protein>
    <recommendedName>
        <fullName evidence="15">Methyl-accepting chemotaxis protein</fullName>
    </recommendedName>
</protein>
<feature type="transmembrane region" description="Helical" evidence="10">
    <location>
        <begin position="288"/>
        <end position="310"/>
    </location>
</feature>
<dbReference type="PANTHER" id="PTHR32089">
    <property type="entry name" value="METHYL-ACCEPTING CHEMOTAXIS PROTEIN MCPB"/>
    <property type="match status" value="1"/>
</dbReference>
<dbReference type="Pfam" id="PF00672">
    <property type="entry name" value="HAMP"/>
    <property type="match status" value="1"/>
</dbReference>
<evidence type="ECO:0000313" key="14">
    <source>
        <dbReference type="Proteomes" id="UP000323521"/>
    </source>
</evidence>
<name>A0A3G1KZY6_FORW1</name>
<keyword evidence="14" id="KW-1185">Reference proteome</keyword>
<dbReference type="SMART" id="SM00304">
    <property type="entry name" value="HAMP"/>
    <property type="match status" value="1"/>
</dbReference>
<keyword evidence="5 10" id="KW-1133">Transmembrane helix</keyword>
<dbReference type="FunFam" id="1.10.287.950:FF:000001">
    <property type="entry name" value="Methyl-accepting chemotaxis sensory transducer"/>
    <property type="match status" value="1"/>
</dbReference>
<organism evidence="13 14">
    <name type="scientific">Formimonas warabiya</name>
    <dbReference type="NCBI Taxonomy" id="1761012"/>
    <lineage>
        <taxon>Bacteria</taxon>
        <taxon>Bacillati</taxon>
        <taxon>Bacillota</taxon>
        <taxon>Clostridia</taxon>
        <taxon>Eubacteriales</taxon>
        <taxon>Peptococcaceae</taxon>
        <taxon>Candidatus Formimonas</taxon>
    </lineage>
</organism>
<evidence type="ECO:0000256" key="3">
    <source>
        <dbReference type="ARBA" id="ARBA00022500"/>
    </source>
</evidence>
<evidence type="ECO:0000259" key="12">
    <source>
        <dbReference type="PROSITE" id="PS50885"/>
    </source>
</evidence>
<reference evidence="13 14" key="1">
    <citation type="submission" date="2016-10" db="EMBL/GenBank/DDBJ databases">
        <title>Complete Genome Sequence of Peptococcaceae strain DCMF.</title>
        <authorList>
            <person name="Edwards R.J."/>
            <person name="Holland S.I."/>
            <person name="Deshpande N.P."/>
            <person name="Wong Y.K."/>
            <person name="Ertan H."/>
            <person name="Manefield M."/>
            <person name="Russell T.L."/>
            <person name="Lee M.J."/>
        </authorList>
    </citation>
    <scope>NUCLEOTIDE SEQUENCE [LARGE SCALE GENOMIC DNA]</scope>
    <source>
        <strain evidence="13 14">DCMF</strain>
    </source>
</reference>
<dbReference type="CDD" id="cd11386">
    <property type="entry name" value="MCP_signal"/>
    <property type="match status" value="1"/>
</dbReference>
<evidence type="ECO:0000256" key="5">
    <source>
        <dbReference type="ARBA" id="ARBA00022989"/>
    </source>
</evidence>
<dbReference type="InterPro" id="IPR033479">
    <property type="entry name" value="dCache_1"/>
</dbReference>
<comment type="similarity">
    <text evidence="8">Belongs to the methyl-accepting chemotaxis (MCP) protein family.</text>
</comment>
<comment type="subcellular location">
    <subcellularLocation>
        <location evidence="1">Cell membrane</location>
        <topology evidence="1">Multi-pass membrane protein</topology>
    </subcellularLocation>
</comment>
<feature type="domain" description="HAMP" evidence="12">
    <location>
        <begin position="312"/>
        <end position="367"/>
    </location>
</feature>
<evidence type="ECO:0008006" key="15">
    <source>
        <dbReference type="Google" id="ProtNLM"/>
    </source>
</evidence>
<dbReference type="Gene3D" id="1.10.287.950">
    <property type="entry name" value="Methyl-accepting chemotaxis protein"/>
    <property type="match status" value="1"/>
</dbReference>
<evidence type="ECO:0000256" key="6">
    <source>
        <dbReference type="ARBA" id="ARBA00023136"/>
    </source>
</evidence>
<evidence type="ECO:0000256" key="2">
    <source>
        <dbReference type="ARBA" id="ARBA00022475"/>
    </source>
</evidence>
<accession>A0A3G1KZY6</accession>
<feature type="domain" description="Methyl-accepting transducer" evidence="11">
    <location>
        <begin position="372"/>
        <end position="608"/>
    </location>
</feature>
<dbReference type="CDD" id="cd12912">
    <property type="entry name" value="PDC2_MCP_like"/>
    <property type="match status" value="1"/>
</dbReference>
<sequence length="632" mass="68213">MVHLRNFFRISQSIKTKLMVLIFFLLLFVCLGLGLISYLQSSKALVDNIYEALRGKADDASKLVANKVQRDLAVLEGVTQMEAVKTMDFSKLAVLLKDQEKRLGYASMGVAALDGILRMSDGNISNISDQECFLKAVAGQETVTDPVMSDHTSALVVMEAVPIFGEDKNVRGVLVAELSATHLNSITSEIRYGKNGYAYMINKEGTTVAHPDYNLVLNRENRIKNGKDPELAKLIDLEKRMIKGEKSAGEYRYKGIEKYMAFSPVPNTGWFVAVTVPKSDVMARVDQLFFQICLLMAIFLIISLVISAFIGKSIARPISLAAAHASIVAQGDLSQDVPREFLARKDEIGILAHSFHQLNLNLSQLVNQIQDSAENLAATAQQLSASTQQISAGAQEQSGQLQQVTHSSHKLATANNKVVDRAEAAVSVADKVKDTAKNGETVVLGVDQGMQSITENMQKLNESTQKISEIIAVIDEIADQTNLLALNAAIEAARAGEHGRGFAVVADEVRKLAERSGSATKEISQIIAMIKGDTKYAVEAVRQGGSMTGEAKQAFGAISDLANENADTVQEIVGVAKEALGSTDEVAHAAENMSAVVEESAAGVQKIAASAEEMAAMGEKLLSMLHQFKVKK</sequence>